<feature type="domain" description="Phage capsid-like C-terminal" evidence="4">
    <location>
        <begin position="152"/>
        <end position="421"/>
    </location>
</feature>
<dbReference type="EMBL" id="KM514685">
    <property type="protein sequence ID" value="AIS73873.1"/>
    <property type="molecule type" value="Genomic_DNA"/>
</dbReference>
<sequence>MNKKALIEKKNELYKQFNDLFEDDEEKRSLNKEKEDKIKELFNSINQIDEEIRSLDRQYVSENKLQNRKREFMNKEEKLEIRRNIESEAFAMRVHGKKPSDIARELASKYEVREEGTGVAGSSVSSPGSVSPAARFAADITSEVGKNGGLEPAYTTETIIQRMREASPAWAQATHVPSVNGFLQVPRETDVAKAGFVGEMEEAKHVNTKFDYVTLADKRIGAQLQLTRTMLDMTPIDLFEYAISRVGAAAGYAVERAMFVGDKSHPEKTFKPILGNNDRAQRITLKAPKTPTVEELIDIKNSINPSYLEGAAWYVSRAVYNVISKLKDGDGAYLLFKSNVPSNGGVQTLMGFPIYVTDALADADEQIVFGNMSRSYVVTDSSDTRLDVITDDTTQAVHDGALVVLNSHGDGAVVDPYGFVTAR</sequence>
<keyword evidence="3" id="KW-0175">Coiled coil</keyword>
<evidence type="ECO:0000256" key="1">
    <source>
        <dbReference type="ARBA" id="ARBA00004328"/>
    </source>
</evidence>
<protein>
    <submittedName>
        <fullName evidence="5">Major capsid protein</fullName>
    </submittedName>
</protein>
<accession>A0A0A7DMR3</accession>
<dbReference type="Gene3D" id="3.30.2320.10">
    <property type="entry name" value="hypothetical protein PF0899 domain"/>
    <property type="match status" value="1"/>
</dbReference>
<keyword evidence="2" id="KW-0946">Virion</keyword>
<gene>
    <name evidence="5" type="ORF">LDL_015</name>
</gene>
<dbReference type="Gene3D" id="3.30.2400.10">
    <property type="entry name" value="Major capsid protein gp5"/>
    <property type="match status" value="1"/>
</dbReference>
<dbReference type="RefSeq" id="YP_009126457.1">
    <property type="nucleotide sequence ID" value="NC_026609.1"/>
</dbReference>
<evidence type="ECO:0000313" key="5">
    <source>
        <dbReference type="EMBL" id="AIS73873.1"/>
    </source>
</evidence>
<dbReference type="GeneID" id="23681218"/>
<dbReference type="Pfam" id="PF05065">
    <property type="entry name" value="Phage_capsid"/>
    <property type="match status" value="1"/>
</dbReference>
<evidence type="ECO:0000256" key="2">
    <source>
        <dbReference type="ARBA" id="ARBA00022844"/>
    </source>
</evidence>
<proteinExistence type="predicted"/>
<evidence type="ECO:0000313" key="6">
    <source>
        <dbReference type="Proteomes" id="UP000030928"/>
    </source>
</evidence>
<dbReference type="InterPro" id="IPR024455">
    <property type="entry name" value="Phage_capsid"/>
</dbReference>
<keyword evidence="6" id="KW-1185">Reference proteome</keyword>
<reference evidence="5 6" key="1">
    <citation type="journal article" date="2014" name="Appl. Environ. Microbiol.">
        <title>Genome and proteome analysis of bacteriophage Ldl1 reveals the existence of a novel phage group infecting Lactobacillus delbrueckii subsp. Lactis.</title>
        <authorList>
            <person name="Casey E."/>
            <person name="Mahony J."/>
            <person name="Neve H."/>
            <person name="Noben J.P."/>
            <person name="Bello F.D."/>
            <person name="van Sinderen D."/>
        </authorList>
    </citation>
    <scope>NUCLEOTIDE SEQUENCE [LARGE SCALE GENOMIC DNA]</scope>
    <source>
        <strain evidence="5">Ldl1</strain>
    </source>
</reference>
<evidence type="ECO:0000256" key="3">
    <source>
        <dbReference type="SAM" id="Coils"/>
    </source>
</evidence>
<dbReference type="Proteomes" id="UP000030928">
    <property type="component" value="Segment"/>
</dbReference>
<dbReference type="InterPro" id="IPR054612">
    <property type="entry name" value="Phage_capsid-like_C"/>
</dbReference>
<comment type="subcellular location">
    <subcellularLocation>
        <location evidence="1">Virion</location>
    </subcellularLocation>
</comment>
<dbReference type="SUPFAM" id="SSF56563">
    <property type="entry name" value="Major capsid protein gp5"/>
    <property type="match status" value="1"/>
</dbReference>
<organism evidence="5 6">
    <name type="scientific">Lactobacillus phage Ldl1</name>
    <dbReference type="NCBI Taxonomy" id="1552735"/>
    <lineage>
        <taxon>Viruses</taxon>
        <taxon>Duplodnaviria</taxon>
        <taxon>Heunggongvirae</taxon>
        <taxon>Uroviricota</taxon>
        <taxon>Caudoviricetes</taxon>
        <taxon>Tybeckvirinae</taxon>
        <taxon>Lidleunavirus</taxon>
        <taxon>Lidleunavirus Ldl1</taxon>
    </lineage>
</organism>
<evidence type="ECO:0000259" key="4">
    <source>
        <dbReference type="Pfam" id="PF05065"/>
    </source>
</evidence>
<dbReference type="NCBIfam" id="TIGR01554">
    <property type="entry name" value="major_cap_HK97"/>
    <property type="match status" value="1"/>
</dbReference>
<dbReference type="KEGG" id="vg:23681218"/>
<dbReference type="GO" id="GO:0044423">
    <property type="term" value="C:virion component"/>
    <property type="evidence" value="ECO:0007669"/>
    <property type="project" value="UniProtKB-KW"/>
</dbReference>
<feature type="coiled-coil region" evidence="3">
    <location>
        <begin position="31"/>
        <end position="82"/>
    </location>
</feature>
<name>A0A0A7DMR3_9CAUD</name>